<dbReference type="GO" id="GO:0016813">
    <property type="term" value="F:hydrolase activity, acting on carbon-nitrogen (but not peptide) bonds, in linear amidines"/>
    <property type="evidence" value="ECO:0007669"/>
    <property type="project" value="InterPro"/>
</dbReference>
<dbReference type="AlphaFoldDB" id="A0A1I1TAW0"/>
<evidence type="ECO:0000256" key="1">
    <source>
        <dbReference type="ARBA" id="ARBA00001936"/>
    </source>
</evidence>
<feature type="binding site" evidence="7">
    <location>
        <position position="211"/>
    </location>
    <ligand>
        <name>Zn(2+)</name>
        <dbReference type="ChEBI" id="CHEBI:29105"/>
        <label>1</label>
    </ligand>
</feature>
<keyword evidence="4 7" id="KW-0479">Metal-binding</keyword>
<evidence type="ECO:0000256" key="6">
    <source>
        <dbReference type="ARBA" id="ARBA00023211"/>
    </source>
</evidence>
<sequence length="453" mass="45924">MPQPKLQAPDALRGAAGRRPALRVDGARLLGCLAELGKIGADPAGGVTRLGLGPQERAARAFLAELCTSAGLAAETDAAGNLLVRRPGAASGAAPVLLVGSHLDTVVQGGRLDGAYGVAAAVEVLRVLHEHTVELPVEMVAVAFANEEGALVQAPFWGSRALCGALEDGLAAEDRAGRTAASYLAEAGGSPERLPEAVWPPGSVAAYLELHIEQGPRLESEGVPVGVVEGIVGRTILDIDITGQAQHAGTTPMPARRDALVAAAGITLAVRELAAGRALCTTATTGFLQVSPNVTNTVPGHVRMTAEVRDTDAGRLAVGEAALRRECARVAADSGCSVEVRVSSRSRPVATAPALRQVIREAAGALGLAQLSLPSGAGHDAQIMARIAPVGMIFVPSAGGISHAPAEDTAPADLVHGADVLLHSVLGAQAVLPAPGEPRRRPAHRGGQNTAGS</sequence>
<comment type="cofactor">
    <cofactor evidence="1">
        <name>Mn(2+)</name>
        <dbReference type="ChEBI" id="CHEBI:29035"/>
    </cofactor>
</comment>
<dbReference type="InterPro" id="IPR002933">
    <property type="entry name" value="Peptidase_M20"/>
</dbReference>
<gene>
    <name evidence="9" type="ORF">SAMN05421773_11835</name>
</gene>
<dbReference type="Gene3D" id="3.40.630.10">
    <property type="entry name" value="Zn peptidases"/>
    <property type="match status" value="1"/>
</dbReference>
<dbReference type="SUPFAM" id="SSF53187">
    <property type="entry name" value="Zn-dependent exopeptidases"/>
    <property type="match status" value="1"/>
</dbReference>
<evidence type="ECO:0000313" key="10">
    <source>
        <dbReference type="Proteomes" id="UP000199207"/>
    </source>
</evidence>
<comment type="cofactor">
    <cofactor evidence="7">
        <name>Zn(2+)</name>
        <dbReference type="ChEBI" id="CHEBI:29105"/>
    </cofactor>
    <text evidence="7">Binds 2 Zn(2+) ions per subunit.</text>
</comment>
<evidence type="ECO:0000313" key="9">
    <source>
        <dbReference type="EMBL" id="SFD53443.1"/>
    </source>
</evidence>
<organism evidence="9 10">
    <name type="scientific">Streptomyces aidingensis</name>
    <dbReference type="NCBI Taxonomy" id="910347"/>
    <lineage>
        <taxon>Bacteria</taxon>
        <taxon>Bacillati</taxon>
        <taxon>Actinomycetota</taxon>
        <taxon>Actinomycetes</taxon>
        <taxon>Kitasatosporales</taxon>
        <taxon>Streptomycetaceae</taxon>
        <taxon>Streptomyces</taxon>
    </lineage>
</organism>
<dbReference type="PANTHER" id="PTHR32494:SF19">
    <property type="entry name" value="ALLANTOATE DEIMINASE-RELATED"/>
    <property type="match status" value="1"/>
</dbReference>
<name>A0A1I1TAW0_9ACTN</name>
<proteinExistence type="inferred from homology"/>
<dbReference type="NCBIfam" id="TIGR01879">
    <property type="entry name" value="hydantase"/>
    <property type="match status" value="1"/>
</dbReference>
<dbReference type="OrthoDB" id="9808195at2"/>
<feature type="binding site" evidence="7">
    <location>
        <position position="113"/>
    </location>
    <ligand>
        <name>Zn(2+)</name>
        <dbReference type="ChEBI" id="CHEBI:29105"/>
        <label>2</label>
    </ligand>
</feature>
<comment type="subunit">
    <text evidence="3">Homodimer.</text>
</comment>
<comment type="similarity">
    <text evidence="2">Belongs to the peptidase M20 family.</text>
</comment>
<reference evidence="9 10" key="1">
    <citation type="submission" date="2016-10" db="EMBL/GenBank/DDBJ databases">
        <authorList>
            <person name="de Groot N.N."/>
        </authorList>
    </citation>
    <scope>NUCLEOTIDE SEQUENCE [LARGE SCALE GENOMIC DNA]</scope>
    <source>
        <strain evidence="9 10">CGMCC 4.5739</strain>
    </source>
</reference>
<feature type="binding site" evidence="7">
    <location>
        <position position="148"/>
    </location>
    <ligand>
        <name>Zn(2+)</name>
        <dbReference type="ChEBI" id="CHEBI:29105"/>
        <label>2</label>
    </ligand>
</feature>
<keyword evidence="7" id="KW-0862">Zinc</keyword>
<feature type="binding site" evidence="7">
    <location>
        <position position="403"/>
    </location>
    <ligand>
        <name>Zn(2+)</name>
        <dbReference type="ChEBI" id="CHEBI:29105"/>
        <label>2</label>
    </ligand>
</feature>
<dbReference type="CDD" id="cd03884">
    <property type="entry name" value="M20_bAS"/>
    <property type="match status" value="1"/>
</dbReference>
<dbReference type="InterPro" id="IPR010158">
    <property type="entry name" value="Amidase_Cbmase"/>
</dbReference>
<accession>A0A1I1TAW0</accession>
<evidence type="ECO:0000256" key="5">
    <source>
        <dbReference type="ARBA" id="ARBA00022801"/>
    </source>
</evidence>
<dbReference type="Gene3D" id="3.30.70.360">
    <property type="match status" value="1"/>
</dbReference>
<dbReference type="PANTHER" id="PTHR32494">
    <property type="entry name" value="ALLANTOATE DEIMINASE-RELATED"/>
    <property type="match status" value="1"/>
</dbReference>
<dbReference type="RefSeq" id="WP_093841084.1">
    <property type="nucleotide sequence ID" value="NZ_FOLM01000018.1"/>
</dbReference>
<evidence type="ECO:0000256" key="8">
    <source>
        <dbReference type="SAM" id="MobiDB-lite"/>
    </source>
</evidence>
<dbReference type="STRING" id="910347.SAMN05421773_11835"/>
<evidence type="ECO:0000256" key="2">
    <source>
        <dbReference type="ARBA" id="ARBA00006153"/>
    </source>
</evidence>
<dbReference type="Pfam" id="PF01546">
    <property type="entry name" value="Peptidase_M20"/>
    <property type="match status" value="1"/>
</dbReference>
<dbReference type="GO" id="GO:0046872">
    <property type="term" value="F:metal ion binding"/>
    <property type="evidence" value="ECO:0007669"/>
    <property type="project" value="UniProtKB-KW"/>
</dbReference>
<dbReference type="InterPro" id="IPR036264">
    <property type="entry name" value="Bact_exopeptidase_dim_dom"/>
</dbReference>
<evidence type="ECO:0000256" key="4">
    <source>
        <dbReference type="ARBA" id="ARBA00022723"/>
    </source>
</evidence>
<dbReference type="NCBIfam" id="NF006771">
    <property type="entry name" value="PRK09290.1-5"/>
    <property type="match status" value="1"/>
</dbReference>
<dbReference type="PIRSF" id="PIRSF001235">
    <property type="entry name" value="Amidase_carbamoylase"/>
    <property type="match status" value="1"/>
</dbReference>
<evidence type="ECO:0000256" key="3">
    <source>
        <dbReference type="ARBA" id="ARBA00011738"/>
    </source>
</evidence>
<dbReference type="SUPFAM" id="SSF55031">
    <property type="entry name" value="Bacterial exopeptidase dimerisation domain"/>
    <property type="match status" value="1"/>
</dbReference>
<keyword evidence="6" id="KW-0464">Manganese</keyword>
<keyword evidence="10" id="KW-1185">Reference proteome</keyword>
<evidence type="ECO:0000256" key="7">
    <source>
        <dbReference type="PIRSR" id="PIRSR001235-1"/>
    </source>
</evidence>
<protein>
    <submittedName>
        <fullName evidence="9">N-carbamoyl-L-amino-acid hydrolase</fullName>
    </submittedName>
</protein>
<dbReference type="EMBL" id="FOLM01000018">
    <property type="protein sequence ID" value="SFD53443.1"/>
    <property type="molecule type" value="Genomic_DNA"/>
</dbReference>
<feature type="region of interest" description="Disordered" evidence="8">
    <location>
        <begin position="432"/>
        <end position="453"/>
    </location>
</feature>
<dbReference type="Proteomes" id="UP000199207">
    <property type="component" value="Unassembled WGS sequence"/>
</dbReference>
<feature type="binding site" evidence="7">
    <location>
        <position position="113"/>
    </location>
    <ligand>
        <name>Zn(2+)</name>
        <dbReference type="ChEBI" id="CHEBI:29105"/>
        <label>1</label>
    </ligand>
</feature>
<keyword evidence="5 9" id="KW-0378">Hydrolase</keyword>
<feature type="binding site" evidence="7">
    <location>
        <position position="102"/>
    </location>
    <ligand>
        <name>Zn(2+)</name>
        <dbReference type="ChEBI" id="CHEBI:29105"/>
        <label>1</label>
    </ligand>
</feature>